<feature type="domain" description="PROP1-like PPR" evidence="3">
    <location>
        <begin position="409"/>
        <end position="489"/>
    </location>
</feature>
<keyword evidence="1" id="KW-0677">Repeat</keyword>
<sequence length="491" mass="53235">MLVADIATSSPSSGRPEFRQRSCRAALSRLHRSLSLRGPCNTQVSAFSTAAQPPAGLFSVGLQHCSISPPSGLLRNTARWNQNPRSAQPFAPHFLGARGVRIRQRVIKLRLLRASQASPRVQRHKSVPADQDAQTANGLVQPSGHPSKVQLDSRRRQRRVRHGGKPLTPGEQHQQVLQHQKLLQQQLQQQQPPFKNKPLTREEGQQHQEREALSKRGTVQAQPLIATDQQLAGRLLANPAGGGRSQKRMGKKRQSEAISGAAGGQAQSVPARLPGQSNKHKKSRPMTPELQVRQWVQATARDGDLGLALRAFDRLVKEGISLPPDLFGTLMYTFAGGDEWEGTARTHHARQLPSSLLFPPDMQATAPEETSAAAQEDEAAHSQSDAAPVLTNGSAAEVALALHPLRPAERLAKGREVVALMQERNIPISEKCFTALARMAAAAGDADEALAVAQRAQSGPNATKRLRLFHPPLVAYTAAGNVEAAFKVQTM</sequence>
<feature type="compositionally biased region" description="Basic and acidic residues" evidence="2">
    <location>
        <begin position="199"/>
        <end position="214"/>
    </location>
</feature>
<feature type="compositionally biased region" description="Low complexity" evidence="2">
    <location>
        <begin position="256"/>
        <end position="268"/>
    </location>
</feature>
<feature type="compositionally biased region" description="Low complexity" evidence="2">
    <location>
        <begin position="172"/>
        <end position="191"/>
    </location>
</feature>
<feature type="compositionally biased region" description="Basic residues" evidence="2">
    <location>
        <begin position="155"/>
        <end position="164"/>
    </location>
</feature>
<evidence type="ECO:0000313" key="4">
    <source>
        <dbReference type="EMBL" id="KAK9863214.1"/>
    </source>
</evidence>
<dbReference type="Gene3D" id="1.25.40.10">
    <property type="entry name" value="Tetratricopeptide repeat domain"/>
    <property type="match status" value="1"/>
</dbReference>
<dbReference type="Proteomes" id="UP001485043">
    <property type="component" value="Unassembled WGS sequence"/>
</dbReference>
<name>A0AAW1T3C1_9CHLO</name>
<dbReference type="GO" id="GO:0004526">
    <property type="term" value="F:ribonuclease P activity"/>
    <property type="evidence" value="ECO:0007669"/>
    <property type="project" value="TreeGrafter"/>
</dbReference>
<feature type="region of interest" description="Disordered" evidence="2">
    <location>
        <begin position="236"/>
        <end position="288"/>
    </location>
</feature>
<protein>
    <recommendedName>
        <fullName evidence="3">PROP1-like PPR domain-containing protein</fullName>
    </recommendedName>
</protein>
<comment type="caution">
    <text evidence="4">The sequence shown here is derived from an EMBL/GenBank/DDBJ whole genome shotgun (WGS) entry which is preliminary data.</text>
</comment>
<keyword evidence="5" id="KW-1185">Reference proteome</keyword>
<dbReference type="PANTHER" id="PTHR13547">
    <property type="match status" value="1"/>
</dbReference>
<accession>A0AAW1T3C1</accession>
<evidence type="ECO:0000256" key="2">
    <source>
        <dbReference type="SAM" id="MobiDB-lite"/>
    </source>
</evidence>
<dbReference type="EMBL" id="JALJOV010000502">
    <property type="protein sequence ID" value="KAK9863214.1"/>
    <property type="molecule type" value="Genomic_DNA"/>
</dbReference>
<evidence type="ECO:0000313" key="5">
    <source>
        <dbReference type="Proteomes" id="UP001485043"/>
    </source>
</evidence>
<feature type="region of interest" description="Disordered" evidence="2">
    <location>
        <begin position="362"/>
        <end position="386"/>
    </location>
</feature>
<feature type="region of interest" description="Disordered" evidence="2">
    <location>
        <begin position="116"/>
        <end position="224"/>
    </location>
</feature>
<proteinExistence type="predicted"/>
<dbReference type="InterPro" id="IPR011990">
    <property type="entry name" value="TPR-like_helical_dom_sf"/>
</dbReference>
<dbReference type="PANTHER" id="PTHR13547:SF1">
    <property type="entry name" value="MITOCHONDRIAL RIBONUCLEASE P CATALYTIC SUBUNIT"/>
    <property type="match status" value="1"/>
</dbReference>
<organism evidence="4 5">
    <name type="scientific">Apatococcus fuscideae</name>
    <dbReference type="NCBI Taxonomy" id="2026836"/>
    <lineage>
        <taxon>Eukaryota</taxon>
        <taxon>Viridiplantae</taxon>
        <taxon>Chlorophyta</taxon>
        <taxon>core chlorophytes</taxon>
        <taxon>Trebouxiophyceae</taxon>
        <taxon>Chlorellales</taxon>
        <taxon>Chlorellaceae</taxon>
        <taxon>Apatococcus</taxon>
    </lineage>
</organism>
<dbReference type="Pfam" id="PF17177">
    <property type="entry name" value="PPR_long"/>
    <property type="match status" value="1"/>
</dbReference>
<gene>
    <name evidence="4" type="ORF">WJX84_008564</name>
</gene>
<dbReference type="GO" id="GO:0001682">
    <property type="term" value="P:tRNA 5'-leader removal"/>
    <property type="evidence" value="ECO:0007669"/>
    <property type="project" value="TreeGrafter"/>
</dbReference>
<evidence type="ECO:0000259" key="3">
    <source>
        <dbReference type="Pfam" id="PF17177"/>
    </source>
</evidence>
<dbReference type="AlphaFoldDB" id="A0AAW1T3C1"/>
<dbReference type="InterPro" id="IPR033443">
    <property type="entry name" value="PROP1-like_PPR_dom"/>
</dbReference>
<evidence type="ECO:0000256" key="1">
    <source>
        <dbReference type="ARBA" id="ARBA00022737"/>
    </source>
</evidence>
<reference evidence="4 5" key="1">
    <citation type="journal article" date="2024" name="Nat. Commun.">
        <title>Phylogenomics reveals the evolutionary origins of lichenization in chlorophyte algae.</title>
        <authorList>
            <person name="Puginier C."/>
            <person name="Libourel C."/>
            <person name="Otte J."/>
            <person name="Skaloud P."/>
            <person name="Haon M."/>
            <person name="Grisel S."/>
            <person name="Petersen M."/>
            <person name="Berrin J.G."/>
            <person name="Delaux P.M."/>
            <person name="Dal Grande F."/>
            <person name="Keller J."/>
        </authorList>
    </citation>
    <scope>NUCLEOTIDE SEQUENCE [LARGE SCALE GENOMIC DNA]</scope>
    <source>
        <strain evidence="4 5">SAG 2523</strain>
    </source>
</reference>